<organism evidence="3 4">
    <name type="scientific">Mauremys mutica</name>
    <name type="common">yellowpond turtle</name>
    <dbReference type="NCBI Taxonomy" id="74926"/>
    <lineage>
        <taxon>Eukaryota</taxon>
        <taxon>Metazoa</taxon>
        <taxon>Chordata</taxon>
        <taxon>Craniata</taxon>
        <taxon>Vertebrata</taxon>
        <taxon>Euteleostomi</taxon>
        <taxon>Archelosauria</taxon>
        <taxon>Testudinata</taxon>
        <taxon>Testudines</taxon>
        <taxon>Cryptodira</taxon>
        <taxon>Durocryptodira</taxon>
        <taxon>Testudinoidea</taxon>
        <taxon>Geoemydidae</taxon>
        <taxon>Geoemydinae</taxon>
        <taxon>Mauremys</taxon>
    </lineage>
</organism>
<dbReference type="InterPro" id="IPR013783">
    <property type="entry name" value="Ig-like_fold"/>
</dbReference>
<proteinExistence type="predicted"/>
<name>A0A9D4AY65_9SAUR</name>
<gene>
    <name evidence="3" type="ORF">KIL84_001816</name>
</gene>
<dbReference type="SUPFAM" id="SSF48726">
    <property type="entry name" value="Immunoglobulin"/>
    <property type="match status" value="1"/>
</dbReference>
<dbReference type="Proteomes" id="UP000827986">
    <property type="component" value="Unassembled WGS sequence"/>
</dbReference>
<dbReference type="PROSITE" id="PS50835">
    <property type="entry name" value="IG_LIKE"/>
    <property type="match status" value="1"/>
</dbReference>
<dbReference type="InterPro" id="IPR036179">
    <property type="entry name" value="Ig-like_dom_sf"/>
</dbReference>
<feature type="compositionally biased region" description="Polar residues" evidence="1">
    <location>
        <begin position="32"/>
        <end position="46"/>
    </location>
</feature>
<keyword evidence="4" id="KW-1185">Reference proteome</keyword>
<comment type="caution">
    <text evidence="3">The sequence shown here is derived from an EMBL/GenBank/DDBJ whole genome shotgun (WGS) entry which is preliminary data.</text>
</comment>
<protein>
    <recommendedName>
        <fullName evidence="2">Ig-like domain-containing protein</fullName>
    </recommendedName>
</protein>
<evidence type="ECO:0000313" key="3">
    <source>
        <dbReference type="EMBL" id="KAH1180882.1"/>
    </source>
</evidence>
<dbReference type="AlphaFoldDB" id="A0A9D4AY65"/>
<evidence type="ECO:0000313" key="4">
    <source>
        <dbReference type="Proteomes" id="UP000827986"/>
    </source>
</evidence>
<dbReference type="EMBL" id="JAHDVG010000469">
    <property type="protein sequence ID" value="KAH1180882.1"/>
    <property type="molecule type" value="Genomic_DNA"/>
</dbReference>
<feature type="non-terminal residue" evidence="3">
    <location>
        <position position="146"/>
    </location>
</feature>
<accession>A0A9D4AY65</accession>
<evidence type="ECO:0000259" key="2">
    <source>
        <dbReference type="PROSITE" id="PS50835"/>
    </source>
</evidence>
<evidence type="ECO:0000256" key="1">
    <source>
        <dbReference type="SAM" id="MobiDB-lite"/>
    </source>
</evidence>
<feature type="domain" description="Ig-like" evidence="2">
    <location>
        <begin position="48"/>
        <end position="121"/>
    </location>
</feature>
<sequence>ASGISPTQCDYLCPCPTGSASSSGGGEEPTHTGATNSPTDTSDTSFFPSVLPASTLYLSQTSAQPGDSMLLQCSVFSRVPATRIIFCKDGDEILSQTGSEEKVTYNYDHEVSRGSTGNYACGYEIKDSDNRINRCQLSPAQLISVT</sequence>
<feature type="non-terminal residue" evidence="3">
    <location>
        <position position="1"/>
    </location>
</feature>
<dbReference type="Gene3D" id="2.60.40.10">
    <property type="entry name" value="Immunoglobulins"/>
    <property type="match status" value="1"/>
</dbReference>
<feature type="region of interest" description="Disordered" evidence="1">
    <location>
        <begin position="18"/>
        <end position="46"/>
    </location>
</feature>
<dbReference type="InterPro" id="IPR007110">
    <property type="entry name" value="Ig-like_dom"/>
</dbReference>
<reference evidence="3" key="1">
    <citation type="submission" date="2021-09" db="EMBL/GenBank/DDBJ databases">
        <title>The genome of Mauremys mutica provides insights into the evolution of semi-aquatic lifestyle.</title>
        <authorList>
            <person name="Gong S."/>
            <person name="Gao Y."/>
        </authorList>
    </citation>
    <scope>NUCLEOTIDE SEQUENCE</scope>
    <source>
        <strain evidence="3">MM-2020</strain>
        <tissue evidence="3">Muscle</tissue>
    </source>
</reference>